<dbReference type="PANTHER" id="PTHR31435:SF10">
    <property type="entry name" value="BSR4717 PROTEIN"/>
    <property type="match status" value="1"/>
</dbReference>
<feature type="domain" description="N-acetyltransferase" evidence="1">
    <location>
        <begin position="11"/>
        <end position="100"/>
    </location>
</feature>
<dbReference type="Pfam" id="PF14542">
    <property type="entry name" value="Acetyltransf_CG"/>
    <property type="match status" value="1"/>
</dbReference>
<dbReference type="InterPro" id="IPR045057">
    <property type="entry name" value="Gcn5-rel_NAT"/>
</dbReference>
<sequence length="106" mass="11342">MTATDTTPEVVRNDADSRYEIHVGGALAGFTEFVADDEGRFVYPHTEIDKAFGGQGLGSILVRGAMTDAAARGETVVPTCSFVVRYLQSHEIPGLDIHWADAAATE</sequence>
<accession>A0ABN2IGV8</accession>
<dbReference type="InterPro" id="IPR031165">
    <property type="entry name" value="GNAT_YJDJ"/>
</dbReference>
<reference evidence="2 3" key="1">
    <citation type="journal article" date="2019" name="Int. J. Syst. Evol. Microbiol.">
        <title>The Global Catalogue of Microorganisms (GCM) 10K type strain sequencing project: providing services to taxonomists for standard genome sequencing and annotation.</title>
        <authorList>
            <consortium name="The Broad Institute Genomics Platform"/>
            <consortium name="The Broad Institute Genome Sequencing Center for Infectious Disease"/>
            <person name="Wu L."/>
            <person name="Ma J."/>
        </authorList>
    </citation>
    <scope>NUCLEOTIDE SEQUENCE [LARGE SCALE GENOMIC DNA]</scope>
    <source>
        <strain evidence="2 3">JCM 15577</strain>
    </source>
</reference>
<dbReference type="InterPro" id="IPR016181">
    <property type="entry name" value="Acyl_CoA_acyltransferase"/>
</dbReference>
<comment type="caution">
    <text evidence="2">The sequence shown here is derived from an EMBL/GenBank/DDBJ whole genome shotgun (WGS) entry which is preliminary data.</text>
</comment>
<gene>
    <name evidence="2" type="ORF">GCM10009808_23540</name>
</gene>
<dbReference type="Gene3D" id="3.40.630.30">
    <property type="match status" value="1"/>
</dbReference>
<dbReference type="EMBL" id="BAAAPL010000002">
    <property type="protein sequence ID" value="GAA1704874.1"/>
    <property type="molecule type" value="Genomic_DNA"/>
</dbReference>
<dbReference type="PANTHER" id="PTHR31435">
    <property type="entry name" value="PROTEIN NATD1"/>
    <property type="match status" value="1"/>
</dbReference>
<organism evidence="2 3">
    <name type="scientific">Microbacterium sediminicola</name>
    <dbReference type="NCBI Taxonomy" id="415210"/>
    <lineage>
        <taxon>Bacteria</taxon>
        <taxon>Bacillati</taxon>
        <taxon>Actinomycetota</taxon>
        <taxon>Actinomycetes</taxon>
        <taxon>Micrococcales</taxon>
        <taxon>Microbacteriaceae</taxon>
        <taxon>Microbacterium</taxon>
    </lineage>
</organism>
<dbReference type="Proteomes" id="UP001501690">
    <property type="component" value="Unassembled WGS sequence"/>
</dbReference>
<dbReference type="PROSITE" id="PS51729">
    <property type="entry name" value="GNAT_YJDJ"/>
    <property type="match status" value="1"/>
</dbReference>
<evidence type="ECO:0000313" key="3">
    <source>
        <dbReference type="Proteomes" id="UP001501690"/>
    </source>
</evidence>
<protein>
    <recommendedName>
        <fullName evidence="1">N-acetyltransferase domain-containing protein</fullName>
    </recommendedName>
</protein>
<name>A0ABN2IGV8_9MICO</name>
<evidence type="ECO:0000313" key="2">
    <source>
        <dbReference type="EMBL" id="GAA1704874.1"/>
    </source>
</evidence>
<evidence type="ECO:0000259" key="1">
    <source>
        <dbReference type="PROSITE" id="PS51729"/>
    </source>
</evidence>
<keyword evidence="3" id="KW-1185">Reference proteome</keyword>
<dbReference type="SUPFAM" id="SSF55729">
    <property type="entry name" value="Acyl-CoA N-acyltransferases (Nat)"/>
    <property type="match status" value="1"/>
</dbReference>
<proteinExistence type="predicted"/>
<dbReference type="RefSeq" id="WP_344072840.1">
    <property type="nucleotide sequence ID" value="NZ_BAAAPL010000002.1"/>
</dbReference>